<dbReference type="InterPro" id="IPR000883">
    <property type="entry name" value="Cyt_C_Oxase_1"/>
</dbReference>
<feature type="transmembrane region" description="Helical" evidence="2">
    <location>
        <begin position="138"/>
        <end position="162"/>
    </location>
</feature>
<dbReference type="InterPro" id="IPR036927">
    <property type="entry name" value="Cyt_c_oxase-like_su1_sf"/>
</dbReference>
<name>A0A0F3GJJ6_9BACT</name>
<dbReference type="InterPro" id="IPR023616">
    <property type="entry name" value="Cyt_c_oxase-like_su1_dom"/>
</dbReference>
<comment type="caution">
    <text evidence="4">The sequence shown here is derived from an EMBL/GenBank/DDBJ whole genome shotgun (WGS) entry which is preliminary data.</text>
</comment>
<evidence type="ECO:0000256" key="1">
    <source>
        <dbReference type="ARBA" id="ARBA00022660"/>
    </source>
</evidence>
<keyword evidence="1" id="KW-0813">Transport</keyword>
<dbReference type="EC" id="1.7.2.5" evidence="4"/>
<feature type="transmembrane region" description="Helical" evidence="2">
    <location>
        <begin position="295"/>
        <end position="318"/>
    </location>
</feature>
<dbReference type="EMBL" id="LACI01002454">
    <property type="protein sequence ID" value="KJU81997.1"/>
    <property type="molecule type" value="Genomic_DNA"/>
</dbReference>
<keyword evidence="2" id="KW-0472">Membrane</keyword>
<dbReference type="Proteomes" id="UP000033423">
    <property type="component" value="Unassembled WGS sequence"/>
</dbReference>
<evidence type="ECO:0000313" key="5">
    <source>
        <dbReference type="Proteomes" id="UP000033423"/>
    </source>
</evidence>
<dbReference type="Gene3D" id="1.20.210.10">
    <property type="entry name" value="Cytochrome c oxidase-like, subunit I domain"/>
    <property type="match status" value="1"/>
</dbReference>
<keyword evidence="1" id="KW-0679">Respiratory chain</keyword>
<feature type="transmembrane region" description="Helical" evidence="2">
    <location>
        <begin position="339"/>
        <end position="362"/>
    </location>
</feature>
<dbReference type="PROSITE" id="PS50855">
    <property type="entry name" value="COX1"/>
    <property type="match status" value="1"/>
</dbReference>
<dbReference type="SUPFAM" id="SSF81442">
    <property type="entry name" value="Cytochrome c oxidase subunit I-like"/>
    <property type="match status" value="1"/>
</dbReference>
<feature type="transmembrane region" description="Helical" evidence="2">
    <location>
        <begin position="261"/>
        <end position="280"/>
    </location>
</feature>
<dbReference type="GO" id="GO:0020037">
    <property type="term" value="F:heme binding"/>
    <property type="evidence" value="ECO:0007669"/>
    <property type="project" value="InterPro"/>
</dbReference>
<sequence length="559" mass="61130">MFLKCDITGFNVDKRALPLIKANAVVSVVAFLLAITAALLVLFTRWQVIHLLPVDWYYRILTFHGLVALVVWIVFWEMAGLYFGSTVVLNARQVAPGLGWVAFVLMVVGTALVAYAVLTGQADVLFTSYIPLKAAPVHYLGIILFAVGALIVCGLFIANIIVAKKEKTYGDGPLPLFSFGLLTAVILAIGTLLAGAAIYVPTFLWSLGLIESIDTLMYRLVFWGFGHSAQQVNVAAQISIWYLGAFLVVGGTSINEKVSRTAFLFYMIGINLASAHHLLVDPIPSPAWKIVNTSYFMYLAVLASMIHAFAVPSSIEVAQRKRGYTKGLFDWLKNCPWGNPAFVSIFLSIVMFGFIGGITGVINGMEQANMIIHNTLALPGHFKGTVVAGTTLTFMGATYYLIPLIFRKKIAMYPVAKAVPWVFTAGLVMLSAGLSTLGYLGVPRRHWDITFSGGPFTYTYPPIADLLWVVSVIGGTILFVACLAWCLVVVVSVFFGQPVRGPQDMQLTMSGLPPEDKHGDHASVFVAPGTFVLTIVWMIAFLIFISLNWGWLSMMWEVK</sequence>
<proteinExistence type="predicted"/>
<gene>
    <name evidence="4" type="ORF">MBAV_005815</name>
</gene>
<accession>A0A0F3GJJ6</accession>
<feature type="transmembrane region" description="Helical" evidence="2">
    <location>
        <begin position="220"/>
        <end position="249"/>
    </location>
</feature>
<feature type="domain" description="Cytochrome oxidase subunit I profile" evidence="3">
    <location>
        <begin position="28"/>
        <end position="514"/>
    </location>
</feature>
<evidence type="ECO:0000259" key="3">
    <source>
        <dbReference type="PROSITE" id="PS50855"/>
    </source>
</evidence>
<dbReference type="PANTHER" id="PTHR10422:SF40">
    <property type="entry name" value="CYTOCHROME C OXIDASE SUBUNIT I"/>
    <property type="match status" value="1"/>
</dbReference>
<evidence type="ECO:0000256" key="2">
    <source>
        <dbReference type="SAM" id="Phobius"/>
    </source>
</evidence>
<protein>
    <submittedName>
        <fullName evidence="4">Cytochrome c oxidase subunit I</fullName>
        <ecNumber evidence="4">1.7.2.5</ecNumber>
    </submittedName>
</protein>
<feature type="transmembrane region" description="Helical" evidence="2">
    <location>
        <begin position="524"/>
        <end position="551"/>
    </location>
</feature>
<keyword evidence="1" id="KW-0249">Electron transport</keyword>
<organism evidence="4 5">
    <name type="scientific">Candidatus Magnetobacterium bavaricum</name>
    <dbReference type="NCBI Taxonomy" id="29290"/>
    <lineage>
        <taxon>Bacteria</taxon>
        <taxon>Pseudomonadati</taxon>
        <taxon>Nitrospirota</taxon>
        <taxon>Thermodesulfovibrionia</taxon>
        <taxon>Thermodesulfovibrionales</taxon>
        <taxon>Candidatus Magnetobacteriaceae</taxon>
        <taxon>Candidatus Magnetobacterium</taxon>
    </lineage>
</organism>
<keyword evidence="4" id="KW-0560">Oxidoreductase</keyword>
<feature type="transmembrane region" description="Helical" evidence="2">
    <location>
        <begin position="418"/>
        <end position="442"/>
    </location>
</feature>
<feature type="transmembrane region" description="Helical" evidence="2">
    <location>
        <begin position="24"/>
        <end position="44"/>
    </location>
</feature>
<dbReference type="PATRIC" id="fig|29290.4.peg.7687"/>
<dbReference type="PANTHER" id="PTHR10422">
    <property type="entry name" value="CYTOCHROME C OXIDASE SUBUNIT 1"/>
    <property type="match status" value="1"/>
</dbReference>
<reference evidence="4 5" key="1">
    <citation type="submission" date="2015-02" db="EMBL/GenBank/DDBJ databases">
        <title>Single-cell genomics of uncultivated deep-branching MTB reveals a conserved set of magnetosome genes.</title>
        <authorList>
            <person name="Kolinko S."/>
            <person name="Richter M."/>
            <person name="Glockner F.O."/>
            <person name="Brachmann A."/>
            <person name="Schuler D."/>
        </authorList>
    </citation>
    <scope>NUCLEOTIDE SEQUENCE [LARGE SCALE GENOMIC DNA]</scope>
    <source>
        <strain evidence="4">TM-1</strain>
    </source>
</reference>
<dbReference type="GO" id="GO:0016020">
    <property type="term" value="C:membrane"/>
    <property type="evidence" value="ECO:0007669"/>
    <property type="project" value="InterPro"/>
</dbReference>
<dbReference type="Pfam" id="PF00115">
    <property type="entry name" value="COX1"/>
    <property type="match status" value="1"/>
</dbReference>
<evidence type="ECO:0000313" key="4">
    <source>
        <dbReference type="EMBL" id="KJU81997.1"/>
    </source>
</evidence>
<feature type="transmembrane region" description="Helical" evidence="2">
    <location>
        <begin position="97"/>
        <end position="118"/>
    </location>
</feature>
<dbReference type="GO" id="GO:0004129">
    <property type="term" value="F:cytochrome-c oxidase activity"/>
    <property type="evidence" value="ECO:0007669"/>
    <property type="project" value="InterPro"/>
</dbReference>
<feature type="transmembrane region" description="Helical" evidence="2">
    <location>
        <begin position="382"/>
        <end position="406"/>
    </location>
</feature>
<keyword evidence="2" id="KW-1133">Transmembrane helix</keyword>
<dbReference type="AlphaFoldDB" id="A0A0F3GJJ6"/>
<keyword evidence="2" id="KW-0812">Transmembrane</keyword>
<feature type="transmembrane region" description="Helical" evidence="2">
    <location>
        <begin position="56"/>
        <end position="76"/>
    </location>
</feature>
<feature type="transmembrane region" description="Helical" evidence="2">
    <location>
        <begin position="174"/>
        <end position="200"/>
    </location>
</feature>
<feature type="transmembrane region" description="Helical" evidence="2">
    <location>
        <begin position="466"/>
        <end position="495"/>
    </location>
</feature>
<dbReference type="GO" id="GO:0016966">
    <property type="term" value="F:nitric oxide reductase activity"/>
    <property type="evidence" value="ECO:0007669"/>
    <property type="project" value="UniProtKB-EC"/>
</dbReference>
<keyword evidence="5" id="KW-1185">Reference proteome</keyword>
<dbReference type="GO" id="GO:0009060">
    <property type="term" value="P:aerobic respiration"/>
    <property type="evidence" value="ECO:0007669"/>
    <property type="project" value="InterPro"/>
</dbReference>